<gene>
    <name evidence="2" type="ORF">CVS30_04060</name>
</gene>
<dbReference type="OrthoDB" id="3731420at2"/>
<dbReference type="RefSeq" id="WP_110484014.1">
    <property type="nucleotide sequence ID" value="NZ_QJVC01000002.1"/>
</dbReference>
<keyword evidence="3" id="KW-1185">Reference proteome</keyword>
<comment type="caution">
    <text evidence="2">The sequence shown here is derived from an EMBL/GenBank/DDBJ whole genome shotgun (WGS) entry which is preliminary data.</text>
</comment>
<evidence type="ECO:0000313" key="3">
    <source>
        <dbReference type="Proteomes" id="UP000247980"/>
    </source>
</evidence>
<evidence type="ECO:0000313" key="2">
    <source>
        <dbReference type="EMBL" id="PYI39841.1"/>
    </source>
</evidence>
<proteinExistence type="predicted"/>
<sequence length="192" mass="20769">MSTAASFEESSQPRLVVVRAAQPDASGQEDTEQSGGTVVRLPSQGERTKRRATEGSAAAVRSLNPEAADREVVAVMSSKIAQAVLEVLSGVRSVQQLSRWLDTMCLSALTTRARLHAEACRAQLRRQSHDPSYGNVATLHHQPIVHSVHCSPVAPGIFESSVVISDANRFRAVAMRFERSKGLWKVTALQIG</sequence>
<organism evidence="2 3">
    <name type="scientific">Arthrobacter psychrolactophilus</name>
    <dbReference type="NCBI Taxonomy" id="92442"/>
    <lineage>
        <taxon>Bacteria</taxon>
        <taxon>Bacillati</taxon>
        <taxon>Actinomycetota</taxon>
        <taxon>Actinomycetes</taxon>
        <taxon>Micrococcales</taxon>
        <taxon>Micrococcaceae</taxon>
        <taxon>Arthrobacter</taxon>
    </lineage>
</organism>
<dbReference type="InterPro" id="IPR045596">
    <property type="entry name" value="DUF6459"/>
</dbReference>
<dbReference type="EMBL" id="QJVC01000002">
    <property type="protein sequence ID" value="PYI39841.1"/>
    <property type="molecule type" value="Genomic_DNA"/>
</dbReference>
<accession>A0A2V5IV31</accession>
<reference evidence="2 3" key="1">
    <citation type="submission" date="2018-05" db="EMBL/GenBank/DDBJ databases">
        <title>Genetic diversity of glacier-inhabiting Cryobacterium bacteria in China and description of Cryobacterium mengkeensis sp. nov. and Arthrobacter glacialis sp. nov.</title>
        <authorList>
            <person name="Liu Q."/>
            <person name="Xin Y.-H."/>
        </authorList>
    </citation>
    <scope>NUCLEOTIDE SEQUENCE [LARGE SCALE GENOMIC DNA]</scope>
    <source>
        <strain evidence="2 3">B7</strain>
    </source>
</reference>
<dbReference type="Proteomes" id="UP000247980">
    <property type="component" value="Unassembled WGS sequence"/>
</dbReference>
<name>A0A2V5IV31_9MICC</name>
<dbReference type="Pfam" id="PF20060">
    <property type="entry name" value="DUF6459"/>
    <property type="match status" value="1"/>
</dbReference>
<feature type="region of interest" description="Disordered" evidence="1">
    <location>
        <begin position="1"/>
        <end position="62"/>
    </location>
</feature>
<dbReference type="AlphaFoldDB" id="A0A2V5IV31"/>
<evidence type="ECO:0000256" key="1">
    <source>
        <dbReference type="SAM" id="MobiDB-lite"/>
    </source>
</evidence>
<protein>
    <submittedName>
        <fullName evidence="2">Uncharacterized protein</fullName>
    </submittedName>
</protein>
<feature type="compositionally biased region" description="Polar residues" evidence="1">
    <location>
        <begin position="1"/>
        <end position="13"/>
    </location>
</feature>